<feature type="domain" description="MYND-type" evidence="5">
    <location>
        <begin position="149"/>
        <end position="191"/>
    </location>
</feature>
<dbReference type="InterPro" id="IPR002893">
    <property type="entry name" value="Znf_MYND"/>
</dbReference>
<evidence type="ECO:0000256" key="3">
    <source>
        <dbReference type="ARBA" id="ARBA00022833"/>
    </source>
</evidence>
<accession>A0A1Y6LR05</accession>
<dbReference type="GO" id="GO:0008270">
    <property type="term" value="F:zinc ion binding"/>
    <property type="evidence" value="ECO:0007669"/>
    <property type="project" value="UniProtKB-KW"/>
</dbReference>
<evidence type="ECO:0000256" key="2">
    <source>
        <dbReference type="ARBA" id="ARBA00022771"/>
    </source>
</evidence>
<proteinExistence type="predicted"/>
<name>A0A1Y6LR05_ZYMTR</name>
<dbReference type="Gene3D" id="6.10.140.2220">
    <property type="match status" value="1"/>
</dbReference>
<sequence length="209" mass="23908">MAEMNDTERARLIKLGNYAINHLRKLGNPLNPDDAEKPVSRTSMLDVLIDATKLVVFGILLDPKGEGKNFFKRGRFLASWRPLKINTKAFDVIVETMLLRFHRRNLVDNKTESLLTESGNPELELKIKESYEAMLGWEAIGLAKEPQNCSFCGVVGREDRVLMACGRCKYTLYCDKVCQRLHWKKEHKAACIVKTNEKDEKEEVKHEAA</sequence>
<dbReference type="AlphaFoldDB" id="A0A1Y6LR05"/>
<protein>
    <recommendedName>
        <fullName evidence="5">MYND-type domain-containing protein</fullName>
    </recommendedName>
</protein>
<dbReference type="EMBL" id="LT882683">
    <property type="protein sequence ID" value="SMY26814.1"/>
    <property type="molecule type" value="Genomic_DNA"/>
</dbReference>
<reference evidence="6 7" key="1">
    <citation type="submission" date="2016-10" db="EMBL/GenBank/DDBJ databases">
        <authorList>
            <person name="Varghese N."/>
        </authorList>
    </citation>
    <scope>NUCLEOTIDE SEQUENCE [LARGE SCALE GENOMIC DNA]</scope>
</reference>
<dbReference type="Proteomes" id="UP000215453">
    <property type="component" value="Chromosome 8"/>
</dbReference>
<evidence type="ECO:0000256" key="1">
    <source>
        <dbReference type="ARBA" id="ARBA00022723"/>
    </source>
</evidence>
<keyword evidence="2 4" id="KW-0863">Zinc-finger</keyword>
<evidence type="ECO:0000259" key="5">
    <source>
        <dbReference type="PROSITE" id="PS50865"/>
    </source>
</evidence>
<keyword evidence="1" id="KW-0479">Metal-binding</keyword>
<gene>
    <name evidence="6" type="ORF">ZT1A5_G8258</name>
</gene>
<dbReference type="Pfam" id="PF01753">
    <property type="entry name" value="zf-MYND"/>
    <property type="match status" value="1"/>
</dbReference>
<keyword evidence="3" id="KW-0862">Zinc</keyword>
<dbReference type="PROSITE" id="PS50865">
    <property type="entry name" value="ZF_MYND_2"/>
    <property type="match status" value="1"/>
</dbReference>
<evidence type="ECO:0000313" key="6">
    <source>
        <dbReference type="EMBL" id="SMY26814.1"/>
    </source>
</evidence>
<evidence type="ECO:0000256" key="4">
    <source>
        <dbReference type="PROSITE-ProRule" id="PRU00134"/>
    </source>
</evidence>
<dbReference type="SUPFAM" id="SSF144232">
    <property type="entry name" value="HIT/MYND zinc finger-like"/>
    <property type="match status" value="1"/>
</dbReference>
<dbReference type="PROSITE" id="PS01360">
    <property type="entry name" value="ZF_MYND_1"/>
    <property type="match status" value="1"/>
</dbReference>
<organism evidence="6 7">
    <name type="scientific">Zymoseptoria tritici ST99CH_1A5</name>
    <dbReference type="NCBI Taxonomy" id="1276529"/>
    <lineage>
        <taxon>Eukaryota</taxon>
        <taxon>Fungi</taxon>
        <taxon>Dikarya</taxon>
        <taxon>Ascomycota</taxon>
        <taxon>Pezizomycotina</taxon>
        <taxon>Dothideomycetes</taxon>
        <taxon>Dothideomycetidae</taxon>
        <taxon>Mycosphaerellales</taxon>
        <taxon>Mycosphaerellaceae</taxon>
        <taxon>Zymoseptoria</taxon>
    </lineage>
</organism>
<evidence type="ECO:0000313" key="7">
    <source>
        <dbReference type="Proteomes" id="UP000215453"/>
    </source>
</evidence>